<comment type="caution">
    <text evidence="2">The sequence shown here is derived from an EMBL/GenBank/DDBJ whole genome shotgun (WGS) entry which is preliminary data.</text>
</comment>
<keyword evidence="1" id="KW-0812">Transmembrane</keyword>
<evidence type="ECO:0000313" key="3">
    <source>
        <dbReference type="Proteomes" id="UP000231426"/>
    </source>
</evidence>
<dbReference type="AlphaFoldDB" id="A0A2M6W682"/>
<feature type="transmembrane region" description="Helical" evidence="1">
    <location>
        <begin position="93"/>
        <end position="117"/>
    </location>
</feature>
<dbReference type="EMBL" id="PFBV01000004">
    <property type="protein sequence ID" value="PIT88235.1"/>
    <property type="molecule type" value="Genomic_DNA"/>
</dbReference>
<keyword evidence="1" id="KW-0472">Membrane</keyword>
<evidence type="ECO:0000313" key="2">
    <source>
        <dbReference type="EMBL" id="PIT88235.1"/>
    </source>
</evidence>
<organism evidence="2 3">
    <name type="scientific">Candidatus Magasanikbacteria bacterium CG10_big_fil_rev_8_21_14_0_10_36_32</name>
    <dbReference type="NCBI Taxonomy" id="1974646"/>
    <lineage>
        <taxon>Bacteria</taxon>
        <taxon>Candidatus Magasanikiibacteriota</taxon>
    </lineage>
</organism>
<accession>A0A2M6W682</accession>
<name>A0A2M6W682_9BACT</name>
<evidence type="ECO:0000256" key="1">
    <source>
        <dbReference type="SAM" id="Phobius"/>
    </source>
</evidence>
<keyword evidence="1" id="KW-1133">Transmembrane helix</keyword>
<reference evidence="3" key="1">
    <citation type="submission" date="2017-09" db="EMBL/GenBank/DDBJ databases">
        <title>Depth-based differentiation of microbial function through sediment-hosted aquifers and enrichment of novel symbionts in the deep terrestrial subsurface.</title>
        <authorList>
            <person name="Probst A.J."/>
            <person name="Ladd B."/>
            <person name="Jarett J.K."/>
            <person name="Geller-Mcgrath D.E."/>
            <person name="Sieber C.M.K."/>
            <person name="Emerson J.B."/>
            <person name="Anantharaman K."/>
            <person name="Thomas B.C."/>
            <person name="Malmstrom R."/>
            <person name="Stieglmeier M."/>
            <person name="Klingl A."/>
            <person name="Woyke T."/>
            <person name="Ryan C.M."/>
            <person name="Banfield J.F."/>
        </authorList>
    </citation>
    <scope>NUCLEOTIDE SEQUENCE [LARGE SCALE GENOMIC DNA]</scope>
</reference>
<feature type="transmembrane region" description="Helical" evidence="1">
    <location>
        <begin position="42"/>
        <end position="62"/>
    </location>
</feature>
<gene>
    <name evidence="2" type="ORF">COU29_03135</name>
</gene>
<sequence length="142" mass="16292">MHQDYEKLFNYAEMPIMSANLFDSVMNRIKVESKAVKIRKNLIIFSVASICSLSATVVMVVVTQSDFSQSGFWQFFSLLFSDFGLMMNYWQNYILSLLGAFPATSMILLLGSLLIFVKSLAAVIKNFKKYQSYIKFNLIHKI</sequence>
<protein>
    <submittedName>
        <fullName evidence="2">Uncharacterized protein</fullName>
    </submittedName>
</protein>
<proteinExistence type="predicted"/>
<dbReference type="Proteomes" id="UP000231426">
    <property type="component" value="Unassembled WGS sequence"/>
</dbReference>